<feature type="transmembrane region" description="Helical" evidence="1">
    <location>
        <begin position="89"/>
        <end position="105"/>
    </location>
</feature>
<dbReference type="OrthoDB" id="1453037at2"/>
<dbReference type="GO" id="GO:0004175">
    <property type="term" value="F:endopeptidase activity"/>
    <property type="evidence" value="ECO:0007669"/>
    <property type="project" value="UniProtKB-ARBA"/>
</dbReference>
<dbReference type="EMBL" id="CP018153">
    <property type="protein sequence ID" value="APG59221.1"/>
    <property type="molecule type" value="Genomic_DNA"/>
</dbReference>
<keyword evidence="1" id="KW-0472">Membrane</keyword>
<dbReference type="KEGG" id="grl:LPB144_01825"/>
<dbReference type="GO" id="GO:0080120">
    <property type="term" value="P:CAAX-box protein maturation"/>
    <property type="evidence" value="ECO:0007669"/>
    <property type="project" value="UniProtKB-ARBA"/>
</dbReference>
<evidence type="ECO:0000259" key="2">
    <source>
        <dbReference type="Pfam" id="PF02517"/>
    </source>
</evidence>
<evidence type="ECO:0000313" key="4">
    <source>
        <dbReference type="Proteomes" id="UP000182510"/>
    </source>
</evidence>
<keyword evidence="4" id="KW-1185">Reference proteome</keyword>
<dbReference type="InterPro" id="IPR003675">
    <property type="entry name" value="Rce1/LyrA-like_dom"/>
</dbReference>
<reference evidence="3 4" key="1">
    <citation type="submission" date="2016-11" db="EMBL/GenBank/DDBJ databases">
        <title>Gramella sp. LPB0144 isolated from marine environment.</title>
        <authorList>
            <person name="Kim E."/>
            <person name="Yi H."/>
        </authorList>
    </citation>
    <scope>NUCLEOTIDE SEQUENCE [LARGE SCALE GENOMIC DNA]</scope>
    <source>
        <strain evidence="3 4">LPB0144</strain>
    </source>
</reference>
<feature type="transmembrane region" description="Helical" evidence="1">
    <location>
        <begin position="58"/>
        <end position="77"/>
    </location>
</feature>
<evidence type="ECO:0000313" key="3">
    <source>
        <dbReference type="EMBL" id="APG59221.1"/>
    </source>
</evidence>
<dbReference type="Proteomes" id="UP000182510">
    <property type="component" value="Chromosome"/>
</dbReference>
<sequence length="225" mass="26946">MTEHSIQTKLKNLFRNFSLMLLCYFLFFFLISMLQTLYPDLDLKQYEQTDLMRTLKEHPYKFIFLASIAAPVIEESLFRTLIKPSQANLKLFVSALAYLVGLMLIPEEGHWMLRYTLLFLSIYLLYYALGELIPEYTLQRITRWLHKKYVIFWLLTSAIFGFVHIFNYVENVQLDLVLFIMIFPRMIAGFFLGKLKIENRSILWPILLHSMNNSMVLIFMFRYIF</sequence>
<feature type="transmembrane region" description="Helical" evidence="1">
    <location>
        <begin position="21"/>
        <end position="38"/>
    </location>
</feature>
<feature type="transmembrane region" description="Helical" evidence="1">
    <location>
        <begin position="150"/>
        <end position="170"/>
    </location>
</feature>
<keyword evidence="1" id="KW-1133">Transmembrane helix</keyword>
<dbReference type="Pfam" id="PF02517">
    <property type="entry name" value="Rce1-like"/>
    <property type="match status" value="1"/>
</dbReference>
<feature type="domain" description="CAAX prenyl protease 2/Lysostaphin resistance protein A-like" evidence="2">
    <location>
        <begin position="61"/>
        <end position="215"/>
    </location>
</feature>
<protein>
    <submittedName>
        <fullName evidence="3">Abortive phage infection protein</fullName>
    </submittedName>
</protein>
<dbReference type="AlphaFoldDB" id="A0A1L3J271"/>
<gene>
    <name evidence="3" type="ORF">LPB144_01825</name>
</gene>
<evidence type="ECO:0000256" key="1">
    <source>
        <dbReference type="SAM" id="Phobius"/>
    </source>
</evidence>
<feature type="transmembrane region" description="Helical" evidence="1">
    <location>
        <begin position="176"/>
        <end position="195"/>
    </location>
</feature>
<dbReference type="STRING" id="1913577.LPB144_01825"/>
<organism evidence="3 4">
    <name type="scientific">Christiangramia salexigens</name>
    <dbReference type="NCBI Taxonomy" id="1913577"/>
    <lineage>
        <taxon>Bacteria</taxon>
        <taxon>Pseudomonadati</taxon>
        <taxon>Bacteroidota</taxon>
        <taxon>Flavobacteriia</taxon>
        <taxon>Flavobacteriales</taxon>
        <taxon>Flavobacteriaceae</taxon>
        <taxon>Christiangramia</taxon>
    </lineage>
</organism>
<keyword evidence="1" id="KW-0812">Transmembrane</keyword>
<feature type="transmembrane region" description="Helical" evidence="1">
    <location>
        <begin position="111"/>
        <end position="129"/>
    </location>
</feature>
<proteinExistence type="predicted"/>
<accession>A0A1L3J271</accession>
<feature type="transmembrane region" description="Helical" evidence="1">
    <location>
        <begin position="202"/>
        <end position="224"/>
    </location>
</feature>
<name>A0A1L3J271_9FLAO</name>